<evidence type="ECO:0000256" key="1">
    <source>
        <dbReference type="SAM" id="MobiDB-lite"/>
    </source>
</evidence>
<reference evidence="3" key="1">
    <citation type="submission" date="2021-06" db="EMBL/GenBank/DDBJ databases">
        <authorList>
            <person name="Hodson N. C."/>
            <person name="Mongue J. A."/>
            <person name="Jaron S. K."/>
        </authorList>
    </citation>
    <scope>NUCLEOTIDE SEQUENCE</scope>
</reference>
<organism evidence="3 4">
    <name type="scientific">Allacma fusca</name>
    <dbReference type="NCBI Taxonomy" id="39272"/>
    <lineage>
        <taxon>Eukaryota</taxon>
        <taxon>Metazoa</taxon>
        <taxon>Ecdysozoa</taxon>
        <taxon>Arthropoda</taxon>
        <taxon>Hexapoda</taxon>
        <taxon>Collembola</taxon>
        <taxon>Symphypleona</taxon>
        <taxon>Sminthuridae</taxon>
        <taxon>Allacma</taxon>
    </lineage>
</organism>
<name>A0A8J2LNK2_9HEXA</name>
<keyword evidence="4" id="KW-1185">Reference proteome</keyword>
<accession>A0A8J2LNK2</accession>
<dbReference type="InterPro" id="IPR002219">
    <property type="entry name" value="PKC_DAG/PE"/>
</dbReference>
<feature type="region of interest" description="Disordered" evidence="1">
    <location>
        <begin position="1"/>
        <end position="20"/>
    </location>
</feature>
<dbReference type="EMBL" id="CAJVCH010570664">
    <property type="protein sequence ID" value="CAG7835549.1"/>
    <property type="molecule type" value="Genomic_DNA"/>
</dbReference>
<evidence type="ECO:0000313" key="3">
    <source>
        <dbReference type="EMBL" id="CAG7835549.1"/>
    </source>
</evidence>
<dbReference type="PROSITE" id="PS50081">
    <property type="entry name" value="ZF_DAG_PE_2"/>
    <property type="match status" value="1"/>
</dbReference>
<evidence type="ECO:0000313" key="4">
    <source>
        <dbReference type="Proteomes" id="UP000708208"/>
    </source>
</evidence>
<dbReference type="Pfam" id="PF00130">
    <property type="entry name" value="C1_1"/>
    <property type="match status" value="1"/>
</dbReference>
<dbReference type="SMART" id="SM00109">
    <property type="entry name" value="C1"/>
    <property type="match status" value="1"/>
</dbReference>
<proteinExistence type="predicted"/>
<comment type="caution">
    <text evidence="3">The sequence shown here is derived from an EMBL/GenBank/DDBJ whole genome shotgun (WGS) entry which is preliminary data.</text>
</comment>
<feature type="domain" description="Phorbol-ester/DAG-type" evidence="2">
    <location>
        <begin position="109"/>
        <end position="159"/>
    </location>
</feature>
<feature type="compositionally biased region" description="Basic and acidic residues" evidence="1">
    <location>
        <begin position="1"/>
        <end position="17"/>
    </location>
</feature>
<protein>
    <recommendedName>
        <fullName evidence="2">Phorbol-ester/DAG-type domain-containing protein</fullName>
    </recommendedName>
</protein>
<gene>
    <name evidence="3" type="ORF">AFUS01_LOCUS44908</name>
</gene>
<dbReference type="Proteomes" id="UP000708208">
    <property type="component" value="Unassembled WGS sequence"/>
</dbReference>
<evidence type="ECO:0000259" key="2">
    <source>
        <dbReference type="PROSITE" id="PS50081"/>
    </source>
</evidence>
<sequence>MFDGPKKSSPEPQDGKKNHPIQLPSLVFEKIQSNDNCIKNDHLKLKESVAGGAFNQHKSVRSSIHYHETSIKTELNSVYHLEVNSCVPPVVYSQSQKSKDAQKFNSIAPHVWYKINDVREPEMCKYCQKITELNKTAFKCQDCKASCHFECMEKVELPCVIPEHLYA</sequence>
<dbReference type="AlphaFoldDB" id="A0A8J2LNK2"/>